<evidence type="ECO:0000259" key="1">
    <source>
        <dbReference type="Pfam" id="PF03713"/>
    </source>
</evidence>
<accession>A0A5S4HAD0</accession>
<dbReference type="Proteomes" id="UP000305238">
    <property type="component" value="Unassembled WGS sequence"/>
</dbReference>
<keyword evidence="3" id="KW-1185">Reference proteome</keyword>
<dbReference type="PANTHER" id="PTHR36933:SF1">
    <property type="entry name" value="SLL0788 PROTEIN"/>
    <property type="match status" value="1"/>
</dbReference>
<name>A0A5S4HAD0_9ACTN</name>
<dbReference type="AlphaFoldDB" id="A0A5S4HAD0"/>
<protein>
    <submittedName>
        <fullName evidence="2">DUF305 domain-containing protein</fullName>
    </submittedName>
</protein>
<dbReference type="PANTHER" id="PTHR36933">
    <property type="entry name" value="SLL0788 PROTEIN"/>
    <property type="match status" value="1"/>
</dbReference>
<evidence type="ECO:0000313" key="3">
    <source>
        <dbReference type="Proteomes" id="UP000305238"/>
    </source>
</evidence>
<dbReference type="Gene3D" id="1.20.1260.10">
    <property type="match status" value="1"/>
</dbReference>
<gene>
    <name evidence="2" type="ORF">ETD96_01315</name>
</gene>
<dbReference type="InterPro" id="IPR005183">
    <property type="entry name" value="DUF305_CopM-like"/>
</dbReference>
<evidence type="ECO:0000313" key="2">
    <source>
        <dbReference type="EMBL" id="TMR42218.1"/>
    </source>
</evidence>
<dbReference type="InterPro" id="IPR012347">
    <property type="entry name" value="Ferritin-like"/>
</dbReference>
<proteinExistence type="predicted"/>
<dbReference type="OrthoDB" id="26872at2"/>
<dbReference type="EMBL" id="VCKZ01000004">
    <property type="protein sequence ID" value="TMR42218.1"/>
    <property type="molecule type" value="Genomic_DNA"/>
</dbReference>
<reference evidence="2 3" key="1">
    <citation type="submission" date="2019-05" db="EMBL/GenBank/DDBJ databases">
        <title>Draft genome sequence of Actinomadura geliboluensis A8036.</title>
        <authorList>
            <person name="Saricaoglu S."/>
            <person name="Isik K."/>
        </authorList>
    </citation>
    <scope>NUCLEOTIDE SEQUENCE [LARGE SCALE GENOMIC DNA]</scope>
    <source>
        <strain evidence="2 3">A8036</strain>
    </source>
</reference>
<organism evidence="2 3">
    <name type="scientific">Actinomadura geliboluensis</name>
    <dbReference type="NCBI Taxonomy" id="882440"/>
    <lineage>
        <taxon>Bacteria</taxon>
        <taxon>Bacillati</taxon>
        <taxon>Actinomycetota</taxon>
        <taxon>Actinomycetes</taxon>
        <taxon>Streptosporangiales</taxon>
        <taxon>Thermomonosporaceae</taxon>
        <taxon>Actinomadura</taxon>
    </lineage>
</organism>
<feature type="domain" description="DUF305" evidence="1">
    <location>
        <begin position="58"/>
        <end position="196"/>
    </location>
</feature>
<sequence>MGGFVVTWGGVLGRRPTRLAAVAAVVGSLALSTATSASSAAGDEGVSLATHWPTERHDVSFIAKFLPHHQVAVQMARVAGERAAEEEVRRLASHIVEVQTRQIGQMRAWLRERSAEPMPAPAPVRKMDQQNLRMLREARGAQVDRLFLILMRMHHSQGISEAADELQHGRDSFATKLARTAKEDHLGEVAEMNRLLTPCTGGPSRAGGRLDTVEGKLPGVRQALDISCRPRTGR</sequence>
<comment type="caution">
    <text evidence="2">The sequence shown here is derived from an EMBL/GenBank/DDBJ whole genome shotgun (WGS) entry which is preliminary data.</text>
</comment>
<dbReference type="Pfam" id="PF03713">
    <property type="entry name" value="DUF305"/>
    <property type="match status" value="1"/>
</dbReference>